<dbReference type="InterPro" id="IPR044810">
    <property type="entry name" value="WRKY_plant"/>
</dbReference>
<dbReference type="GO" id="GO:0043565">
    <property type="term" value="F:sequence-specific DNA binding"/>
    <property type="evidence" value="ECO:0007669"/>
    <property type="project" value="InterPro"/>
</dbReference>
<keyword evidence="11" id="KW-1185">Reference proteome</keyword>
<feature type="coiled-coil region" evidence="7">
    <location>
        <begin position="129"/>
        <end position="163"/>
    </location>
</feature>
<comment type="similarity">
    <text evidence="6">Belongs to the WRKY group II-b family.</text>
</comment>
<keyword evidence="2" id="KW-0805">Transcription regulation</keyword>
<evidence type="ECO:0000259" key="9">
    <source>
        <dbReference type="PROSITE" id="PS50811"/>
    </source>
</evidence>
<dbReference type="FunFam" id="2.20.25.80:FF:000002">
    <property type="entry name" value="probable WRKY transcription factor 31"/>
    <property type="match status" value="1"/>
</dbReference>
<dbReference type="PROSITE" id="PS50811">
    <property type="entry name" value="WRKY"/>
    <property type="match status" value="1"/>
</dbReference>
<gene>
    <name evidence="10" type="ORF">Ccrd_004878</name>
</gene>
<reference evidence="10 11" key="1">
    <citation type="journal article" date="2016" name="Sci. Rep.">
        <title>The genome sequence of the outbreeding globe artichoke constructed de novo incorporating a phase-aware low-pass sequencing strategy of F1 progeny.</title>
        <authorList>
            <person name="Scaglione D."/>
            <person name="Reyes-Chin-Wo S."/>
            <person name="Acquadro A."/>
            <person name="Froenicke L."/>
            <person name="Portis E."/>
            <person name="Beitel C."/>
            <person name="Tirone M."/>
            <person name="Mauro R."/>
            <person name="Lo Monaco A."/>
            <person name="Mauromicale G."/>
            <person name="Faccioli P."/>
            <person name="Cattivelli L."/>
            <person name="Rieseberg L."/>
            <person name="Michelmore R."/>
            <person name="Lanteri S."/>
        </authorList>
    </citation>
    <scope>NUCLEOTIDE SEQUENCE [LARGE SCALE GENOMIC DNA]</scope>
    <source>
        <strain evidence="10">2C</strain>
    </source>
</reference>
<keyword evidence="5" id="KW-0539">Nucleus</keyword>
<evidence type="ECO:0000313" key="11">
    <source>
        <dbReference type="Proteomes" id="UP000243975"/>
    </source>
</evidence>
<feature type="compositionally biased region" description="Polar residues" evidence="8">
    <location>
        <begin position="503"/>
        <end position="523"/>
    </location>
</feature>
<organism evidence="10 11">
    <name type="scientific">Cynara cardunculus var. scolymus</name>
    <name type="common">Globe artichoke</name>
    <name type="synonym">Cynara scolymus</name>
    <dbReference type="NCBI Taxonomy" id="59895"/>
    <lineage>
        <taxon>Eukaryota</taxon>
        <taxon>Viridiplantae</taxon>
        <taxon>Streptophyta</taxon>
        <taxon>Embryophyta</taxon>
        <taxon>Tracheophyta</taxon>
        <taxon>Spermatophyta</taxon>
        <taxon>Magnoliopsida</taxon>
        <taxon>eudicotyledons</taxon>
        <taxon>Gunneridae</taxon>
        <taxon>Pentapetalae</taxon>
        <taxon>asterids</taxon>
        <taxon>campanulids</taxon>
        <taxon>Asterales</taxon>
        <taxon>Asteraceae</taxon>
        <taxon>Carduoideae</taxon>
        <taxon>Cardueae</taxon>
        <taxon>Carduinae</taxon>
        <taxon>Cynara</taxon>
    </lineage>
</organism>
<comment type="subcellular location">
    <subcellularLocation>
        <location evidence="1">Nucleus</location>
    </subcellularLocation>
</comment>
<feature type="region of interest" description="Disordered" evidence="8">
    <location>
        <begin position="201"/>
        <end position="238"/>
    </location>
</feature>
<dbReference type="GO" id="GO:0005634">
    <property type="term" value="C:nucleus"/>
    <property type="evidence" value="ECO:0007669"/>
    <property type="project" value="UniProtKB-SubCell"/>
</dbReference>
<dbReference type="Gramene" id="KVH93078">
    <property type="protein sequence ID" value="KVH93078"/>
    <property type="gene ID" value="Ccrd_004878"/>
</dbReference>
<evidence type="ECO:0000256" key="6">
    <source>
        <dbReference type="ARBA" id="ARBA00061007"/>
    </source>
</evidence>
<dbReference type="Gene3D" id="2.20.25.80">
    <property type="entry name" value="WRKY domain"/>
    <property type="match status" value="1"/>
</dbReference>
<dbReference type="AlphaFoldDB" id="A0A103XLR4"/>
<dbReference type="OMA" id="DCFSDQT"/>
<dbReference type="PANTHER" id="PTHR31429">
    <property type="entry name" value="WRKY TRANSCRIPTION FACTOR 36-RELATED"/>
    <property type="match status" value="1"/>
</dbReference>
<dbReference type="InterPro" id="IPR003657">
    <property type="entry name" value="WRKY_dom"/>
</dbReference>
<comment type="caution">
    <text evidence="10">The sequence shown here is derived from an EMBL/GenBank/DDBJ whole genome shotgun (WGS) entry which is preliminary data.</text>
</comment>
<evidence type="ECO:0000256" key="7">
    <source>
        <dbReference type="SAM" id="Coils"/>
    </source>
</evidence>
<feature type="domain" description="WRKY" evidence="9">
    <location>
        <begin position="280"/>
        <end position="346"/>
    </location>
</feature>
<dbReference type="Pfam" id="PF03106">
    <property type="entry name" value="WRKY"/>
    <property type="match status" value="1"/>
</dbReference>
<keyword evidence="7" id="KW-0175">Coiled coil</keyword>
<protein>
    <submittedName>
        <fullName evidence="10">DNA-binding WRKY</fullName>
    </submittedName>
</protein>
<evidence type="ECO:0000256" key="5">
    <source>
        <dbReference type="ARBA" id="ARBA00023242"/>
    </source>
</evidence>
<dbReference type="EMBL" id="LEKV01004796">
    <property type="protein sequence ID" value="KVH93078.1"/>
    <property type="molecule type" value="Genomic_DNA"/>
</dbReference>
<name>A0A103XLR4_CYNCS</name>
<keyword evidence="4" id="KW-0804">Transcription</keyword>
<dbReference type="GO" id="GO:0003700">
    <property type="term" value="F:DNA-binding transcription factor activity"/>
    <property type="evidence" value="ECO:0007669"/>
    <property type="project" value="InterPro"/>
</dbReference>
<dbReference type="InterPro" id="IPR036576">
    <property type="entry name" value="WRKY_dom_sf"/>
</dbReference>
<dbReference type="OrthoDB" id="2020995at2759"/>
<evidence type="ECO:0000313" key="10">
    <source>
        <dbReference type="EMBL" id="KVH93078.1"/>
    </source>
</evidence>
<proteinExistence type="inferred from homology"/>
<sequence length="529" mass="57431">MATPSTGFSFDSDRITFSDHHQPEFMDFTGHNSSGSPSSTTIHFPLNCTYHQPGKSDDKRINEVDFFTENTHNLSKSIGSSVSCVQYQESTEPTMDLDFHINTGLHLVTGYTDSDQSVIDDGVSPNSGDKRTKHELATVQAELERMNDENQRLREALNQVMVNCNTLEMHLATMIQQNQGDEKGGSTVPKRSMDLALAAPRMAEADENSESSSAERRRDEHSRSPINNNGVINGEVSPKQGSHVLQRLNSLNDNNRNTGNVDKSNEGTIQKARVSVRVRSEASVITDGCQWRKYGQKIAKGNPCPRAYYRCTMSVGCPVRKQVQRCAEDQTILITTYEGNHNHPLPHTAIAMASTTSSAAKMLLSGSMPSSDGLMNSNFLGRNLHNYSSSMATISASSPFPTVTLDLTQTPNLLQFHRTTGQFPVPFSIPNQLPQIFGQSLYNHSKFSGLQMSHNMETAGRLPPAALADTVTALTADPNFPAAVAAAISSIIGSGSHGKDKSGNVNGTNINQNGHGNNKVSNSGFGGNQ</sequence>
<dbReference type="PANTHER" id="PTHR31429:SF50">
    <property type="entry name" value="WRKY DOMAIN-CONTAINING PROTEIN"/>
    <property type="match status" value="1"/>
</dbReference>
<accession>A0A103XLR4</accession>
<evidence type="ECO:0000256" key="8">
    <source>
        <dbReference type="SAM" id="MobiDB-lite"/>
    </source>
</evidence>
<dbReference type="Proteomes" id="UP000243975">
    <property type="component" value="Unassembled WGS sequence"/>
</dbReference>
<evidence type="ECO:0000256" key="4">
    <source>
        <dbReference type="ARBA" id="ARBA00023163"/>
    </source>
</evidence>
<evidence type="ECO:0000256" key="2">
    <source>
        <dbReference type="ARBA" id="ARBA00023015"/>
    </source>
</evidence>
<feature type="compositionally biased region" description="Basic and acidic residues" evidence="8">
    <location>
        <begin position="213"/>
        <end position="223"/>
    </location>
</feature>
<feature type="region of interest" description="Disordered" evidence="8">
    <location>
        <begin position="495"/>
        <end position="529"/>
    </location>
</feature>
<keyword evidence="3 10" id="KW-0238">DNA-binding</keyword>
<dbReference type="SMART" id="SM00774">
    <property type="entry name" value="WRKY"/>
    <property type="match status" value="1"/>
</dbReference>
<evidence type="ECO:0000256" key="3">
    <source>
        <dbReference type="ARBA" id="ARBA00023125"/>
    </source>
</evidence>
<evidence type="ECO:0000256" key="1">
    <source>
        <dbReference type="ARBA" id="ARBA00004123"/>
    </source>
</evidence>
<dbReference type="SUPFAM" id="SSF118290">
    <property type="entry name" value="WRKY DNA-binding domain"/>
    <property type="match status" value="1"/>
</dbReference>